<sequence>MLRKLLSLLFISITTATANTRQPDPGPINDTICTVNVFKMLDPLYPENNTLLIWPKGSCCTTIDCQLQAFKCPANPAHPNPDGKGGDICCYKETGDWG</sequence>
<dbReference type="EMBL" id="CP090174">
    <property type="protein sequence ID" value="UJO24245.1"/>
    <property type="molecule type" value="Genomic_DNA"/>
</dbReference>
<dbReference type="AlphaFoldDB" id="A0A9Q8PKS8"/>
<protein>
    <submittedName>
        <fullName evidence="2">Uncharacterized protein</fullName>
    </submittedName>
</protein>
<accession>A0A9Q8PKS8</accession>
<gene>
    <name evidence="2" type="ORF">CLAFUR5_13407</name>
</gene>
<dbReference type="KEGG" id="ffu:CLAFUR5_13407"/>
<evidence type="ECO:0000313" key="2">
    <source>
        <dbReference type="EMBL" id="UJO24245.1"/>
    </source>
</evidence>
<feature type="signal peptide" evidence="1">
    <location>
        <begin position="1"/>
        <end position="20"/>
    </location>
</feature>
<keyword evidence="3" id="KW-1185">Reference proteome</keyword>
<dbReference type="RefSeq" id="XP_047768611.1">
    <property type="nucleotide sequence ID" value="XM_047912555.1"/>
</dbReference>
<dbReference type="GeneID" id="71993285"/>
<evidence type="ECO:0000256" key="1">
    <source>
        <dbReference type="SAM" id="SignalP"/>
    </source>
</evidence>
<keyword evidence="1" id="KW-0732">Signal</keyword>
<name>A0A9Q8PKS8_PASFU</name>
<dbReference type="OrthoDB" id="3922436at2759"/>
<reference evidence="2" key="2">
    <citation type="journal article" date="2022" name="Microb. Genom.">
        <title>A chromosome-scale genome assembly of the tomato pathogen Cladosporium fulvum reveals a compartmentalized genome architecture and the presence of a dispensable chromosome.</title>
        <authorList>
            <person name="Zaccaron A.Z."/>
            <person name="Chen L.H."/>
            <person name="Samaras A."/>
            <person name="Stergiopoulos I."/>
        </authorList>
    </citation>
    <scope>NUCLEOTIDE SEQUENCE</scope>
    <source>
        <strain evidence="2">Race5_Kim</strain>
    </source>
</reference>
<organism evidence="2 3">
    <name type="scientific">Passalora fulva</name>
    <name type="common">Tomato leaf mold</name>
    <name type="synonym">Cladosporium fulvum</name>
    <dbReference type="NCBI Taxonomy" id="5499"/>
    <lineage>
        <taxon>Eukaryota</taxon>
        <taxon>Fungi</taxon>
        <taxon>Dikarya</taxon>
        <taxon>Ascomycota</taxon>
        <taxon>Pezizomycotina</taxon>
        <taxon>Dothideomycetes</taxon>
        <taxon>Dothideomycetidae</taxon>
        <taxon>Mycosphaerellales</taxon>
        <taxon>Mycosphaerellaceae</taxon>
        <taxon>Fulvia</taxon>
    </lineage>
</organism>
<evidence type="ECO:0000313" key="3">
    <source>
        <dbReference type="Proteomes" id="UP000756132"/>
    </source>
</evidence>
<dbReference type="Proteomes" id="UP000756132">
    <property type="component" value="Chromosome 12"/>
</dbReference>
<proteinExistence type="predicted"/>
<reference evidence="2" key="1">
    <citation type="submission" date="2021-12" db="EMBL/GenBank/DDBJ databases">
        <authorList>
            <person name="Zaccaron A."/>
            <person name="Stergiopoulos I."/>
        </authorList>
    </citation>
    <scope>NUCLEOTIDE SEQUENCE</scope>
    <source>
        <strain evidence="2">Race5_Kim</strain>
    </source>
</reference>
<feature type="chain" id="PRO_5040226996" evidence="1">
    <location>
        <begin position="21"/>
        <end position="98"/>
    </location>
</feature>